<dbReference type="EMBL" id="ADBL01001128">
    <property type="status" value="NOT_ANNOTATED_CDS"/>
    <property type="molecule type" value="Genomic_DNA"/>
</dbReference>
<dbReference type="VEuPathDB" id="FungiDB:MAPG_04818"/>
<dbReference type="eggNOG" id="KOG3798">
    <property type="taxonomic scope" value="Eukaryota"/>
</dbReference>
<dbReference type="GO" id="GO:0070292">
    <property type="term" value="P:N-acylphosphatidylethanolamine metabolic process"/>
    <property type="evidence" value="ECO:0007669"/>
    <property type="project" value="TreeGrafter"/>
</dbReference>
<dbReference type="GO" id="GO:0070290">
    <property type="term" value="F:N-acylphosphatidylethanolamine-specific phospholipase D activity"/>
    <property type="evidence" value="ECO:0007669"/>
    <property type="project" value="InterPro"/>
</dbReference>
<dbReference type="STRING" id="644358.A0A0C4DXR1"/>
<evidence type="ECO:0000313" key="4">
    <source>
        <dbReference type="Proteomes" id="UP000011715"/>
    </source>
</evidence>
<protein>
    <submittedName>
        <fullName evidence="2">NAPE-hydrolyzing phospholipase D</fullName>
    </submittedName>
</protein>
<dbReference type="EnsemblFungi" id="MAPG_04818T0">
    <property type="protein sequence ID" value="MAPG_04818T0"/>
    <property type="gene ID" value="MAPG_04818"/>
</dbReference>
<dbReference type="AlphaFoldDB" id="A0A0C4DXR1"/>
<reference evidence="2" key="3">
    <citation type="submission" date="2011-03" db="EMBL/GenBank/DDBJ databases">
        <title>Annotation of Magnaporthe poae ATCC 64411.</title>
        <authorList>
            <person name="Ma L.-J."/>
            <person name="Dead R."/>
            <person name="Young S.K."/>
            <person name="Zeng Q."/>
            <person name="Gargeya S."/>
            <person name="Fitzgerald M."/>
            <person name="Haas B."/>
            <person name="Abouelleil A."/>
            <person name="Alvarado L."/>
            <person name="Arachchi H.M."/>
            <person name="Berlin A."/>
            <person name="Brown A."/>
            <person name="Chapman S.B."/>
            <person name="Chen Z."/>
            <person name="Dunbar C."/>
            <person name="Freedman E."/>
            <person name="Gearin G."/>
            <person name="Gellesch M."/>
            <person name="Goldberg J."/>
            <person name="Griggs A."/>
            <person name="Gujja S."/>
            <person name="Heiman D."/>
            <person name="Howarth C."/>
            <person name="Larson L."/>
            <person name="Lui A."/>
            <person name="MacDonald P.J.P."/>
            <person name="Mehta T."/>
            <person name="Montmayeur A."/>
            <person name="Murphy C."/>
            <person name="Neiman D."/>
            <person name="Pearson M."/>
            <person name="Priest M."/>
            <person name="Roberts A."/>
            <person name="Saif S."/>
            <person name="Shea T."/>
            <person name="Shenoy N."/>
            <person name="Sisk P."/>
            <person name="Stolte C."/>
            <person name="Sykes S."/>
            <person name="Yandava C."/>
            <person name="Wortman J."/>
            <person name="Nusbaum C."/>
            <person name="Birren B."/>
        </authorList>
    </citation>
    <scope>NUCLEOTIDE SEQUENCE</scope>
    <source>
        <strain evidence="2">ATCC 64411</strain>
    </source>
</reference>
<evidence type="ECO:0000313" key="2">
    <source>
        <dbReference type="EMBL" id="KLU85798.1"/>
    </source>
</evidence>
<gene>
    <name evidence="2" type="ORF">MAPG_04818</name>
</gene>
<reference evidence="3" key="4">
    <citation type="journal article" date="2015" name="G3 (Bethesda)">
        <title>Genome sequences of three phytopathogenic species of the Magnaporthaceae family of fungi.</title>
        <authorList>
            <person name="Okagaki L.H."/>
            <person name="Nunes C.C."/>
            <person name="Sailsbery J."/>
            <person name="Clay B."/>
            <person name="Brown D."/>
            <person name="John T."/>
            <person name="Oh Y."/>
            <person name="Young N."/>
            <person name="Fitzgerald M."/>
            <person name="Haas B.J."/>
            <person name="Zeng Q."/>
            <person name="Young S."/>
            <person name="Adiconis X."/>
            <person name="Fan L."/>
            <person name="Levin J.Z."/>
            <person name="Mitchell T.K."/>
            <person name="Okubara P.A."/>
            <person name="Farman M.L."/>
            <person name="Kohn L.M."/>
            <person name="Birren B."/>
            <person name="Ma L.-J."/>
            <person name="Dean R.A."/>
        </authorList>
    </citation>
    <scope>NUCLEOTIDE SEQUENCE</scope>
    <source>
        <strain evidence="3">ATCC 64411 / 73-15</strain>
    </source>
</reference>
<name>A0A0C4DXR1_MAGP6</name>
<dbReference type="EMBL" id="ADBL01001127">
    <property type="status" value="NOT_ANNOTATED_CDS"/>
    <property type="molecule type" value="Genomic_DNA"/>
</dbReference>
<dbReference type="Pfam" id="PF12706">
    <property type="entry name" value="Lactamase_B_2"/>
    <property type="match status" value="1"/>
</dbReference>
<organism evidence="3 4">
    <name type="scientific">Magnaporthiopsis poae (strain ATCC 64411 / 73-15)</name>
    <name type="common">Kentucky bluegrass fungus</name>
    <name type="synonym">Magnaporthe poae</name>
    <dbReference type="NCBI Taxonomy" id="644358"/>
    <lineage>
        <taxon>Eukaryota</taxon>
        <taxon>Fungi</taxon>
        <taxon>Dikarya</taxon>
        <taxon>Ascomycota</taxon>
        <taxon>Pezizomycotina</taxon>
        <taxon>Sordariomycetes</taxon>
        <taxon>Sordariomycetidae</taxon>
        <taxon>Magnaporthales</taxon>
        <taxon>Magnaporthaceae</taxon>
        <taxon>Magnaporthiopsis</taxon>
    </lineage>
</organism>
<proteinExistence type="predicted"/>
<feature type="domain" description="Metallo-beta-lactamase" evidence="1">
    <location>
        <begin position="146"/>
        <end position="302"/>
    </location>
</feature>
<sequence length="357" mass="39250">MASSLARFASLAQSISALRLPQRLVPATTASKSTAMTTYAASVTPTTGPVPDSAAAKAHHVLGRNGERVRFVNPHPSAGVPLSLTDQLSRMFRAKWRGEMPVPVTNDHKIKVVEPSLLRTRSPPTSLRATWLGHACYYLEFPSGLRLLFDPVFERACAPVPDWLPVPLGRITPPPCLPKDLPFVDAVVISHSHYDHLSLHTVKGLVAAHPRVHFFVGLGLASWFRSAGIDNVTEMDWWEDTELKLVVDKEKADAQPDPDSTREILATISCLPCQHTSGRTPGDKDSTLWASWAVSSGGRSIFKDTRCTKAMGVHWGTWVLTSEPVEEPPRLLKEALRRSGLEEGLFDVCDIGETREF</sequence>
<accession>A0A0C4DXR1</accession>
<dbReference type="SUPFAM" id="SSF56281">
    <property type="entry name" value="Metallo-hydrolase/oxidoreductase"/>
    <property type="match status" value="1"/>
</dbReference>
<dbReference type="InterPro" id="IPR001279">
    <property type="entry name" value="Metallo-B-lactamas"/>
</dbReference>
<evidence type="ECO:0000259" key="1">
    <source>
        <dbReference type="Pfam" id="PF12706"/>
    </source>
</evidence>
<dbReference type="OMA" id="RMAPMHW"/>
<dbReference type="PANTHER" id="PTHR15032:SF4">
    <property type="entry name" value="N-ACYL-PHOSPHATIDYLETHANOLAMINE-HYDROLYZING PHOSPHOLIPASE D"/>
    <property type="match status" value="1"/>
</dbReference>
<dbReference type="GO" id="GO:0070291">
    <property type="term" value="P:N-acylethanolamine metabolic process"/>
    <property type="evidence" value="ECO:0007669"/>
    <property type="project" value="TreeGrafter"/>
</dbReference>
<dbReference type="OrthoDB" id="332863at2759"/>
<dbReference type="EMBL" id="GL876969">
    <property type="protein sequence ID" value="KLU85798.1"/>
    <property type="molecule type" value="Genomic_DNA"/>
</dbReference>
<evidence type="ECO:0000313" key="3">
    <source>
        <dbReference type="EnsemblFungi" id="MAPG_04818T0"/>
    </source>
</evidence>
<dbReference type="Proteomes" id="UP000011715">
    <property type="component" value="Unassembled WGS sequence"/>
</dbReference>
<dbReference type="PANTHER" id="PTHR15032">
    <property type="entry name" value="N-ACYL-PHOSPHATIDYLETHANOLAMINE-HYDROLYZING PHOSPHOLIPASE D"/>
    <property type="match status" value="1"/>
</dbReference>
<keyword evidence="4" id="KW-1185">Reference proteome</keyword>
<dbReference type="InterPro" id="IPR024884">
    <property type="entry name" value="NAPE-PLD"/>
</dbReference>
<dbReference type="GO" id="GO:0008270">
    <property type="term" value="F:zinc ion binding"/>
    <property type="evidence" value="ECO:0007669"/>
    <property type="project" value="InterPro"/>
</dbReference>
<reference evidence="2" key="2">
    <citation type="submission" date="2010-05" db="EMBL/GenBank/DDBJ databases">
        <title>The Genome Sequence of Magnaporthe poae strain ATCC 64411.</title>
        <authorList>
            <consortium name="The Broad Institute Genome Sequencing Platform"/>
            <consortium name="Broad Institute Genome Sequencing Center for Infectious Disease"/>
            <person name="Ma L.-J."/>
            <person name="Dead R."/>
            <person name="Young S."/>
            <person name="Zeng Q."/>
            <person name="Koehrsen M."/>
            <person name="Alvarado L."/>
            <person name="Berlin A."/>
            <person name="Chapman S.B."/>
            <person name="Chen Z."/>
            <person name="Freedman E."/>
            <person name="Gellesch M."/>
            <person name="Goldberg J."/>
            <person name="Griggs A."/>
            <person name="Gujja S."/>
            <person name="Heilman E.R."/>
            <person name="Heiman D."/>
            <person name="Hepburn T."/>
            <person name="Howarth C."/>
            <person name="Jen D."/>
            <person name="Larson L."/>
            <person name="Mehta T."/>
            <person name="Neiman D."/>
            <person name="Pearson M."/>
            <person name="Roberts A."/>
            <person name="Saif S."/>
            <person name="Shea T."/>
            <person name="Shenoy N."/>
            <person name="Sisk P."/>
            <person name="Stolte C."/>
            <person name="Sykes S."/>
            <person name="Walk T."/>
            <person name="White J."/>
            <person name="Yandava C."/>
            <person name="Haas B."/>
            <person name="Nusbaum C."/>
            <person name="Birren B."/>
        </authorList>
    </citation>
    <scope>NUCLEOTIDE SEQUENCE</scope>
    <source>
        <strain evidence="2">ATCC 64411</strain>
    </source>
</reference>
<dbReference type="PIRSF" id="PIRSF038896">
    <property type="entry name" value="NAPE-PLD"/>
    <property type="match status" value="1"/>
</dbReference>
<reference evidence="3" key="5">
    <citation type="submission" date="2015-06" db="UniProtKB">
        <authorList>
            <consortium name="EnsemblFungi"/>
        </authorList>
    </citation>
    <scope>IDENTIFICATION</scope>
    <source>
        <strain evidence="3">ATCC 64411</strain>
    </source>
</reference>
<dbReference type="InterPro" id="IPR036866">
    <property type="entry name" value="RibonucZ/Hydroxyglut_hydro"/>
</dbReference>
<reference evidence="4" key="1">
    <citation type="submission" date="2010-05" db="EMBL/GenBank/DDBJ databases">
        <title>The genome sequence of Magnaporthe poae strain ATCC 64411.</title>
        <authorList>
            <person name="Ma L.-J."/>
            <person name="Dead R."/>
            <person name="Young S."/>
            <person name="Zeng Q."/>
            <person name="Koehrsen M."/>
            <person name="Alvarado L."/>
            <person name="Berlin A."/>
            <person name="Chapman S.B."/>
            <person name="Chen Z."/>
            <person name="Freedman E."/>
            <person name="Gellesch M."/>
            <person name="Goldberg J."/>
            <person name="Griggs A."/>
            <person name="Gujja S."/>
            <person name="Heilman E.R."/>
            <person name="Heiman D."/>
            <person name="Hepburn T."/>
            <person name="Howarth C."/>
            <person name="Jen D."/>
            <person name="Larson L."/>
            <person name="Mehta T."/>
            <person name="Neiman D."/>
            <person name="Pearson M."/>
            <person name="Roberts A."/>
            <person name="Saif S."/>
            <person name="Shea T."/>
            <person name="Shenoy N."/>
            <person name="Sisk P."/>
            <person name="Stolte C."/>
            <person name="Sykes S."/>
            <person name="Walk T."/>
            <person name="White J."/>
            <person name="Yandava C."/>
            <person name="Haas B."/>
            <person name="Nusbaum C."/>
            <person name="Birren B."/>
        </authorList>
    </citation>
    <scope>NUCLEOTIDE SEQUENCE [LARGE SCALE GENOMIC DNA]</scope>
    <source>
        <strain evidence="4">ATCC 64411 / 73-15</strain>
    </source>
</reference>
<dbReference type="Gene3D" id="3.60.15.10">
    <property type="entry name" value="Ribonuclease Z/Hydroxyacylglutathione hydrolase-like"/>
    <property type="match status" value="2"/>
</dbReference>
<dbReference type="GO" id="GO:0005737">
    <property type="term" value="C:cytoplasm"/>
    <property type="evidence" value="ECO:0007669"/>
    <property type="project" value="TreeGrafter"/>
</dbReference>